<evidence type="ECO:0000256" key="9">
    <source>
        <dbReference type="ARBA" id="ARBA00019357"/>
    </source>
</evidence>
<dbReference type="Proteomes" id="UP000215450">
    <property type="component" value="Unassembled WGS sequence"/>
</dbReference>
<keyword evidence="14" id="KW-0460">Magnesium</keyword>
<evidence type="ECO:0000256" key="14">
    <source>
        <dbReference type="ARBA" id="ARBA00022842"/>
    </source>
</evidence>
<comment type="pathway">
    <text evidence="4">Cofactor biosynthesis; tetrahydrofolylpolyglutamate biosynthesis.</text>
</comment>
<comment type="catalytic activity">
    <reaction evidence="22">
        <text>7,8-dihydropteroate + L-glutamate + ATP = 7,8-dihydrofolate + ADP + phosphate + H(+)</text>
        <dbReference type="Rhea" id="RHEA:23584"/>
        <dbReference type="ChEBI" id="CHEBI:15378"/>
        <dbReference type="ChEBI" id="CHEBI:17839"/>
        <dbReference type="ChEBI" id="CHEBI:29985"/>
        <dbReference type="ChEBI" id="CHEBI:30616"/>
        <dbReference type="ChEBI" id="CHEBI:43474"/>
        <dbReference type="ChEBI" id="CHEBI:57451"/>
        <dbReference type="ChEBI" id="CHEBI:456216"/>
        <dbReference type="EC" id="6.3.2.12"/>
    </reaction>
</comment>
<dbReference type="GO" id="GO:0008841">
    <property type="term" value="F:dihydrofolate synthase activity"/>
    <property type="evidence" value="ECO:0007669"/>
    <property type="project" value="UniProtKB-EC"/>
</dbReference>
<evidence type="ECO:0000256" key="19">
    <source>
        <dbReference type="ARBA" id="ARBA00047493"/>
    </source>
</evidence>
<protein>
    <recommendedName>
        <fullName evidence="9">Dihydrofolate synthase/folylpolyglutamate synthase</fullName>
        <ecNumber evidence="7">6.3.2.12</ecNumber>
        <ecNumber evidence="8">6.3.2.17</ecNumber>
    </recommendedName>
    <alternativeName>
        <fullName evidence="18">Folylpoly-gamma-glutamate synthetase-dihydrofolate synthetase</fullName>
    </alternativeName>
    <alternativeName>
        <fullName evidence="16">Folylpolyglutamate synthetase</fullName>
    </alternativeName>
    <alternativeName>
        <fullName evidence="17">Tetrahydrofolylpolyglutamate synthase</fullName>
    </alternativeName>
</protein>
<dbReference type="InterPro" id="IPR036565">
    <property type="entry name" value="Mur-like_cat_sf"/>
</dbReference>
<feature type="domain" description="Mur ligase central" evidence="25">
    <location>
        <begin position="47"/>
        <end position="259"/>
    </location>
</feature>
<evidence type="ECO:0000256" key="21">
    <source>
        <dbReference type="ARBA" id="ARBA00049035"/>
    </source>
</evidence>
<dbReference type="STRING" id="1522312.GCA_900177895_01535"/>
<dbReference type="EMBL" id="FXUV01000015">
    <property type="protein sequence ID" value="SMQ12118.1"/>
    <property type="molecule type" value="Genomic_DNA"/>
</dbReference>
<organism evidence="27 28">
    <name type="scientific">Kingella negevensis</name>
    <dbReference type="NCBI Taxonomy" id="1522312"/>
    <lineage>
        <taxon>Bacteria</taxon>
        <taxon>Pseudomonadati</taxon>
        <taxon>Pseudomonadota</taxon>
        <taxon>Betaproteobacteria</taxon>
        <taxon>Neisseriales</taxon>
        <taxon>Neisseriaceae</taxon>
        <taxon>Kingella</taxon>
    </lineage>
</organism>
<keyword evidence="12 23" id="KW-0547">Nucleotide-binding</keyword>
<dbReference type="InterPro" id="IPR013221">
    <property type="entry name" value="Mur_ligase_cen"/>
</dbReference>
<dbReference type="InterPro" id="IPR001645">
    <property type="entry name" value="Folylpolyglutamate_synth"/>
</dbReference>
<dbReference type="PANTHER" id="PTHR11136:SF0">
    <property type="entry name" value="DIHYDROFOLATE SYNTHETASE-RELATED"/>
    <property type="match status" value="1"/>
</dbReference>
<dbReference type="GO" id="GO:0046656">
    <property type="term" value="P:folic acid biosynthetic process"/>
    <property type="evidence" value="ECO:0007669"/>
    <property type="project" value="UniProtKB-KW"/>
</dbReference>
<comment type="subunit">
    <text evidence="6">Monomer.</text>
</comment>
<keyword evidence="11" id="KW-0479">Metal-binding</keyword>
<comment type="catalytic activity">
    <reaction evidence="21">
        <text>(6R)-5,10-methylenetetrahydrofolyl-(gamma-L-Glu)(n) + L-glutamate + ATP = (6R)-5,10-methylenetetrahydrofolyl-(gamma-L-Glu)(n+1) + ADP + phosphate + H(+)</text>
        <dbReference type="Rhea" id="RHEA:51912"/>
        <dbReference type="Rhea" id="RHEA-COMP:13257"/>
        <dbReference type="Rhea" id="RHEA-COMP:13258"/>
        <dbReference type="ChEBI" id="CHEBI:15378"/>
        <dbReference type="ChEBI" id="CHEBI:29985"/>
        <dbReference type="ChEBI" id="CHEBI:30616"/>
        <dbReference type="ChEBI" id="CHEBI:43474"/>
        <dbReference type="ChEBI" id="CHEBI:136572"/>
        <dbReference type="ChEBI" id="CHEBI:456216"/>
        <dbReference type="EC" id="6.3.2.17"/>
    </reaction>
</comment>
<dbReference type="EMBL" id="FXUV02000017">
    <property type="protein sequence ID" value="SNB63203.1"/>
    <property type="molecule type" value="Genomic_DNA"/>
</dbReference>
<evidence type="ECO:0000256" key="23">
    <source>
        <dbReference type="PIRNR" id="PIRNR001563"/>
    </source>
</evidence>
<dbReference type="InterPro" id="IPR004101">
    <property type="entry name" value="Mur_ligase_C"/>
</dbReference>
<evidence type="ECO:0000259" key="24">
    <source>
        <dbReference type="Pfam" id="PF02875"/>
    </source>
</evidence>
<dbReference type="FunFam" id="3.40.1190.10:FF:000004">
    <property type="entry name" value="Dihydrofolate synthase/folylpolyglutamate synthase"/>
    <property type="match status" value="1"/>
</dbReference>
<dbReference type="GO" id="GO:0046654">
    <property type="term" value="P:tetrahydrofolate biosynthetic process"/>
    <property type="evidence" value="ECO:0007669"/>
    <property type="project" value="UniProtKB-UniPathway"/>
</dbReference>
<evidence type="ECO:0000256" key="18">
    <source>
        <dbReference type="ARBA" id="ARBA00032510"/>
    </source>
</evidence>
<dbReference type="Pfam" id="PF02875">
    <property type="entry name" value="Mur_ligase_C"/>
    <property type="match status" value="1"/>
</dbReference>
<keyword evidence="10 23" id="KW-0436">Ligase</keyword>
<comment type="catalytic activity">
    <reaction evidence="20">
        <text>10-formyltetrahydrofolyl-(gamma-L-Glu)(n) + L-glutamate + ATP = 10-formyltetrahydrofolyl-(gamma-L-Glu)(n+1) + ADP + phosphate + H(+)</text>
        <dbReference type="Rhea" id="RHEA:51904"/>
        <dbReference type="Rhea" id="RHEA-COMP:13088"/>
        <dbReference type="Rhea" id="RHEA-COMP:14300"/>
        <dbReference type="ChEBI" id="CHEBI:15378"/>
        <dbReference type="ChEBI" id="CHEBI:29985"/>
        <dbReference type="ChEBI" id="CHEBI:30616"/>
        <dbReference type="ChEBI" id="CHEBI:43474"/>
        <dbReference type="ChEBI" id="CHEBI:134413"/>
        <dbReference type="ChEBI" id="CHEBI:456216"/>
        <dbReference type="EC" id="6.3.2.17"/>
    </reaction>
</comment>
<evidence type="ECO:0000256" key="1">
    <source>
        <dbReference type="ARBA" id="ARBA00001946"/>
    </source>
</evidence>
<evidence type="ECO:0000256" key="12">
    <source>
        <dbReference type="ARBA" id="ARBA00022741"/>
    </source>
</evidence>
<feature type="domain" description="Mur ligase C-terminal" evidence="24">
    <location>
        <begin position="286"/>
        <end position="407"/>
    </location>
</feature>
<accession>A0A238TAD1</accession>
<evidence type="ECO:0000256" key="13">
    <source>
        <dbReference type="ARBA" id="ARBA00022840"/>
    </source>
</evidence>
<comment type="similarity">
    <text evidence="5 23">Belongs to the folylpolyglutamate synthase family.</text>
</comment>
<evidence type="ECO:0000256" key="4">
    <source>
        <dbReference type="ARBA" id="ARBA00005150"/>
    </source>
</evidence>
<evidence type="ECO:0000313" key="27">
    <source>
        <dbReference type="EMBL" id="SNB63203.1"/>
    </source>
</evidence>
<dbReference type="Gene3D" id="3.90.190.20">
    <property type="entry name" value="Mur ligase, C-terminal domain"/>
    <property type="match status" value="1"/>
</dbReference>
<evidence type="ECO:0000256" key="7">
    <source>
        <dbReference type="ARBA" id="ARBA00013023"/>
    </source>
</evidence>
<dbReference type="GO" id="GO:0046872">
    <property type="term" value="F:metal ion binding"/>
    <property type="evidence" value="ECO:0007669"/>
    <property type="project" value="UniProtKB-KW"/>
</dbReference>
<name>A0A238TAD1_9NEIS</name>
<gene>
    <name evidence="27" type="primary">folC</name>
    <name evidence="27" type="ORF">KEBURONENSIS_01052</name>
    <name evidence="26" type="ORF">KEBURONENSIS_01128</name>
</gene>
<dbReference type="UniPathway" id="UPA00077">
    <property type="reaction ID" value="UER00157"/>
</dbReference>
<evidence type="ECO:0000256" key="3">
    <source>
        <dbReference type="ARBA" id="ARBA00004799"/>
    </source>
</evidence>
<dbReference type="PIRSF" id="PIRSF001563">
    <property type="entry name" value="Folylpolyglu_synth"/>
    <property type="match status" value="1"/>
</dbReference>
<sequence length="423" mass="46499">MNKKTLSQWLVHLETAHSKGLIDMGLERITQVKNAMNLTPNCPVITVGGTNGKGSTCAFLSQIYTEAGYTVGTLTSPHLLTFNERIAINCQPVSDETIIAAFERIEAARGNISLTYFEFNTLAAVDIFRLHDVDVMILEVGLGGRLDAVNIFDTDCAITTSVDLDHQAFLGNTIEQVAHEKAGIFRANKPAICGQNPPPQSLVQHAQKIGAKLLTVQQDFVYQDQETQWQYQFSGSLKTLSKPTLQGDYQLNNAACTLTAIECLRDQLPVSEAAINAGLQNARNIGRFQIMQQKPLVIMDVGHNPHAARALKRSLKTHAVSGKSCAVFSILADKDSDSVLEILRDEFDEWYIAPLHLQRGMTQAELANKLVTHQIQNVHAFDSVQAAYQAAFSESEENDRIVVFGSFHTVSETITLFKQGVAA</sequence>
<dbReference type="EC" id="6.3.2.12" evidence="7"/>
<keyword evidence="13 23" id="KW-0067">ATP-binding</keyword>
<evidence type="ECO:0000256" key="15">
    <source>
        <dbReference type="ARBA" id="ARBA00022909"/>
    </source>
</evidence>
<evidence type="ECO:0000256" key="20">
    <source>
        <dbReference type="ARBA" id="ARBA00047808"/>
    </source>
</evidence>
<keyword evidence="15" id="KW-0289">Folate biosynthesis</keyword>
<evidence type="ECO:0000256" key="8">
    <source>
        <dbReference type="ARBA" id="ARBA00013025"/>
    </source>
</evidence>
<dbReference type="EC" id="6.3.2.17" evidence="8"/>
<evidence type="ECO:0000256" key="2">
    <source>
        <dbReference type="ARBA" id="ARBA00002714"/>
    </source>
</evidence>
<proteinExistence type="inferred from homology"/>
<dbReference type="NCBIfam" id="TIGR01499">
    <property type="entry name" value="folC"/>
    <property type="match status" value="1"/>
</dbReference>
<dbReference type="OrthoDB" id="9809356at2"/>
<evidence type="ECO:0000259" key="25">
    <source>
        <dbReference type="Pfam" id="PF08245"/>
    </source>
</evidence>
<evidence type="ECO:0000313" key="26">
    <source>
        <dbReference type="EMBL" id="SMQ12118.1"/>
    </source>
</evidence>
<dbReference type="InterPro" id="IPR036615">
    <property type="entry name" value="Mur_ligase_C_dom_sf"/>
</dbReference>
<comment type="catalytic activity">
    <reaction evidence="19">
        <text>(6S)-5,6,7,8-tetrahydrofolyl-(gamma-L-Glu)(n) + L-glutamate + ATP = (6S)-5,6,7,8-tetrahydrofolyl-(gamma-L-Glu)(n+1) + ADP + phosphate + H(+)</text>
        <dbReference type="Rhea" id="RHEA:10580"/>
        <dbReference type="Rhea" id="RHEA-COMP:14738"/>
        <dbReference type="Rhea" id="RHEA-COMP:14740"/>
        <dbReference type="ChEBI" id="CHEBI:15378"/>
        <dbReference type="ChEBI" id="CHEBI:29985"/>
        <dbReference type="ChEBI" id="CHEBI:30616"/>
        <dbReference type="ChEBI" id="CHEBI:43474"/>
        <dbReference type="ChEBI" id="CHEBI:141005"/>
        <dbReference type="ChEBI" id="CHEBI:456216"/>
        <dbReference type="EC" id="6.3.2.17"/>
    </reaction>
</comment>
<evidence type="ECO:0000256" key="17">
    <source>
        <dbReference type="ARBA" id="ARBA00030592"/>
    </source>
</evidence>
<dbReference type="Gene3D" id="3.40.1190.10">
    <property type="entry name" value="Mur-like, catalytic domain"/>
    <property type="match status" value="1"/>
</dbReference>
<dbReference type="RefSeq" id="WP_095062280.1">
    <property type="nucleotide sequence ID" value="NZ_FXUV02000017.1"/>
</dbReference>
<dbReference type="GO" id="GO:0004326">
    <property type="term" value="F:tetrahydrofolylpolyglutamate synthase activity"/>
    <property type="evidence" value="ECO:0007669"/>
    <property type="project" value="UniProtKB-EC"/>
</dbReference>
<evidence type="ECO:0000256" key="10">
    <source>
        <dbReference type="ARBA" id="ARBA00022598"/>
    </source>
</evidence>
<dbReference type="Pfam" id="PF08245">
    <property type="entry name" value="Mur_ligase_M"/>
    <property type="match status" value="1"/>
</dbReference>
<evidence type="ECO:0000256" key="6">
    <source>
        <dbReference type="ARBA" id="ARBA00011245"/>
    </source>
</evidence>
<comment type="pathway">
    <text evidence="3">Cofactor biosynthesis; tetrahydrofolate biosynthesis; 7,8-dihydrofolate from 2-amino-4-hydroxy-6-hydroxymethyl-7,8-dihydropteridine diphosphate and 4-aminobenzoate: step 2/2.</text>
</comment>
<dbReference type="AlphaFoldDB" id="A0A238TAD1"/>
<evidence type="ECO:0000256" key="22">
    <source>
        <dbReference type="ARBA" id="ARBA00049161"/>
    </source>
</evidence>
<evidence type="ECO:0000256" key="11">
    <source>
        <dbReference type="ARBA" id="ARBA00022723"/>
    </source>
</evidence>
<dbReference type="SUPFAM" id="SSF53623">
    <property type="entry name" value="MurD-like peptide ligases, catalytic domain"/>
    <property type="match status" value="1"/>
</dbReference>
<comment type="function">
    <text evidence="2">Functions in two distinct reactions of the de novo folate biosynthetic pathway. Catalyzes the addition of a glutamate residue to dihydropteroate (7,8-dihydropteroate or H2Pte) to form dihydrofolate (7,8-dihydrofolate monoglutamate or H2Pte-Glu). Also catalyzes successive additions of L-glutamate to tetrahydrofolate or 10-formyltetrahydrofolate or 5,10-methylenetetrahydrofolate, leading to folylpolyglutamate derivatives.</text>
</comment>
<dbReference type="GO" id="GO:0005524">
    <property type="term" value="F:ATP binding"/>
    <property type="evidence" value="ECO:0007669"/>
    <property type="project" value="UniProtKB-KW"/>
</dbReference>
<evidence type="ECO:0000256" key="5">
    <source>
        <dbReference type="ARBA" id="ARBA00008276"/>
    </source>
</evidence>
<comment type="cofactor">
    <cofactor evidence="1">
        <name>Mg(2+)</name>
        <dbReference type="ChEBI" id="CHEBI:18420"/>
    </cofactor>
</comment>
<reference evidence="26" key="1">
    <citation type="submission" date="2017-05" db="EMBL/GenBank/DDBJ databases">
        <authorList>
            <person name="Song R."/>
            <person name="Chenine A.L."/>
            <person name="Ruprecht R.M."/>
        </authorList>
    </citation>
    <scope>NUCLEOTIDE SEQUENCE</scope>
    <source>
        <strain evidence="26">Kingella_eburonensis</strain>
    </source>
</reference>
<dbReference type="SUPFAM" id="SSF53244">
    <property type="entry name" value="MurD-like peptide ligases, peptide-binding domain"/>
    <property type="match status" value="1"/>
</dbReference>
<dbReference type="GO" id="GO:0005737">
    <property type="term" value="C:cytoplasm"/>
    <property type="evidence" value="ECO:0007669"/>
    <property type="project" value="TreeGrafter"/>
</dbReference>
<evidence type="ECO:0000256" key="16">
    <source>
        <dbReference type="ARBA" id="ARBA00030048"/>
    </source>
</evidence>
<dbReference type="PANTHER" id="PTHR11136">
    <property type="entry name" value="FOLYLPOLYGLUTAMATE SYNTHASE-RELATED"/>
    <property type="match status" value="1"/>
</dbReference>
<keyword evidence="28" id="KW-1185">Reference proteome</keyword>
<dbReference type="NCBIfam" id="NF008101">
    <property type="entry name" value="PRK10846.1"/>
    <property type="match status" value="1"/>
</dbReference>
<evidence type="ECO:0000313" key="28">
    <source>
        <dbReference type="Proteomes" id="UP000215450"/>
    </source>
</evidence>
<reference evidence="27 28" key="2">
    <citation type="submission" date="2017-06" db="EMBL/GenBank/DDBJ databases">
        <authorList>
            <person name="Kim H.J."/>
            <person name="Triplett B.A."/>
        </authorList>
    </citation>
    <scope>NUCLEOTIDE SEQUENCE [LARGE SCALE GENOMIC DNA]</scope>
    <source>
        <strain evidence="27">Kingella_eburonensis</strain>
    </source>
</reference>